<accession>A0A182ILF6</accession>
<organism evidence="1">
    <name type="scientific">Anopheles atroparvus</name>
    <name type="common">European mosquito</name>
    <dbReference type="NCBI Taxonomy" id="41427"/>
    <lineage>
        <taxon>Eukaryota</taxon>
        <taxon>Metazoa</taxon>
        <taxon>Ecdysozoa</taxon>
        <taxon>Arthropoda</taxon>
        <taxon>Hexapoda</taxon>
        <taxon>Insecta</taxon>
        <taxon>Pterygota</taxon>
        <taxon>Neoptera</taxon>
        <taxon>Endopterygota</taxon>
        <taxon>Diptera</taxon>
        <taxon>Nematocera</taxon>
        <taxon>Culicoidea</taxon>
        <taxon>Culicidae</taxon>
        <taxon>Anophelinae</taxon>
        <taxon>Anopheles</taxon>
    </lineage>
</organism>
<dbReference type="VEuPathDB" id="VectorBase:AATE001378"/>
<protein>
    <submittedName>
        <fullName evidence="1">Uncharacterized protein</fullName>
    </submittedName>
</protein>
<dbReference type="EnsemblMetazoa" id="AATE001378-RA">
    <property type="protein sequence ID" value="AATE001378-PA.1"/>
    <property type="gene ID" value="AATE001378"/>
</dbReference>
<sequence>MKLVAAVRIALGLEILALALSTQVRAEPLADGTAQDQTIPLAVPDTLSADAGVTKFKEKSQELPPKTDDNAGKSVVVNWKLACEQLCSAGLGGPSCGSAWLRSTTTKNSTLLVDQEILDGVCPSLCANGLGVSKCNCKYFKPKVQFNQHLVCQAFCKTMKVQLDGCSRCDGTIESGAGFELALETIQTTTPNWDELCSVFCKMGDGGTLCNCDLPPFF</sequence>
<dbReference type="AlphaFoldDB" id="A0A182ILF6"/>
<name>A0A182ILF6_ANOAO</name>
<evidence type="ECO:0000313" key="1">
    <source>
        <dbReference type="EnsemblMetazoa" id="AATE001378-PA.1"/>
    </source>
</evidence>
<reference evidence="1" key="1">
    <citation type="submission" date="2022-08" db="UniProtKB">
        <authorList>
            <consortium name="EnsemblMetazoa"/>
        </authorList>
    </citation>
    <scope>IDENTIFICATION</scope>
    <source>
        <strain evidence="1">EBRO</strain>
    </source>
</reference>
<proteinExistence type="predicted"/>